<dbReference type="Gene3D" id="3.40.140.10">
    <property type="entry name" value="Cytidine Deaminase, domain 2"/>
    <property type="match status" value="1"/>
</dbReference>
<dbReference type="PANTHER" id="PTHR38011:SF7">
    <property type="entry name" value="2,5-DIAMINO-6-RIBOSYLAMINO-4(3H)-PYRIMIDINONE 5'-PHOSPHATE REDUCTASE"/>
    <property type="match status" value="1"/>
</dbReference>
<evidence type="ECO:0000256" key="6">
    <source>
        <dbReference type="ARBA" id="ARBA00022723"/>
    </source>
</evidence>
<keyword evidence="7 14" id="KW-0378">Hydrolase</keyword>
<feature type="domain" description="CMP/dCMP-type deaminase" evidence="19">
    <location>
        <begin position="1"/>
        <end position="117"/>
    </location>
</feature>
<evidence type="ECO:0000256" key="13">
    <source>
        <dbReference type="ARBA" id="ARBA00049886"/>
    </source>
</evidence>
<evidence type="ECO:0000256" key="17">
    <source>
        <dbReference type="PIRSR" id="PIRSR006769-3"/>
    </source>
</evidence>
<comment type="cofactor">
    <cofactor evidence="14 17">
        <name>Zn(2+)</name>
        <dbReference type="ChEBI" id="CHEBI:29105"/>
    </cofactor>
    <text evidence="14 17">Binds 1 zinc ion.</text>
</comment>
<comment type="similarity">
    <text evidence="5 14">In the C-terminal section; belongs to the HTP reductase family.</text>
</comment>
<dbReference type="InterPro" id="IPR024072">
    <property type="entry name" value="DHFR-like_dom_sf"/>
</dbReference>
<dbReference type="InterPro" id="IPR004794">
    <property type="entry name" value="Eubact_RibD"/>
</dbReference>
<dbReference type="EC" id="3.5.4.26" evidence="14"/>
<comment type="pathway">
    <text evidence="3 14">Cofactor biosynthesis; riboflavin biosynthesis; 5-amino-6-(D-ribitylamino)uracil from GTP: step 3/4.</text>
</comment>
<evidence type="ECO:0000256" key="16">
    <source>
        <dbReference type="PIRSR" id="PIRSR006769-2"/>
    </source>
</evidence>
<evidence type="ECO:0000256" key="3">
    <source>
        <dbReference type="ARBA" id="ARBA00004910"/>
    </source>
</evidence>
<dbReference type="GO" id="GO:0009231">
    <property type="term" value="P:riboflavin biosynthetic process"/>
    <property type="evidence" value="ECO:0007669"/>
    <property type="project" value="UniProtKB-UniPathway"/>
</dbReference>
<feature type="binding site" evidence="16">
    <location>
        <position position="162"/>
    </location>
    <ligand>
        <name>substrate</name>
    </ligand>
</feature>
<dbReference type="GO" id="GO:0008703">
    <property type="term" value="F:5-amino-6-(5-phosphoribosylamino)uracil reductase activity"/>
    <property type="evidence" value="ECO:0007669"/>
    <property type="project" value="UniProtKB-EC"/>
</dbReference>
<comment type="function">
    <text evidence="1 14">Converts 2,5-diamino-6-(ribosylamino)-4(3h)-pyrimidinone 5'-phosphate into 5-amino-6-(ribosylamino)-2,4(1h,3h)-pyrimidinedione 5'-phosphate.</text>
</comment>
<feature type="binding site" evidence="17">
    <location>
        <position position="78"/>
    </location>
    <ligand>
        <name>Zn(2+)</name>
        <dbReference type="ChEBI" id="CHEBI:29105"/>
        <note>catalytic</note>
    </ligand>
</feature>
<feature type="binding site" evidence="17">
    <location>
        <position position="69"/>
    </location>
    <ligand>
        <name>Zn(2+)</name>
        <dbReference type="ChEBI" id="CHEBI:29105"/>
        <note>catalytic</note>
    </ligand>
</feature>
<feature type="binding site" evidence="16">
    <location>
        <begin position="288"/>
        <end position="294"/>
    </location>
    <ligand>
        <name>NADP(+)</name>
        <dbReference type="ChEBI" id="CHEBI:58349"/>
    </ligand>
</feature>
<dbReference type="NCBIfam" id="TIGR00227">
    <property type="entry name" value="ribD_Cterm"/>
    <property type="match status" value="1"/>
</dbReference>
<dbReference type="PIRSF" id="PIRSF006769">
    <property type="entry name" value="RibD"/>
    <property type="match status" value="1"/>
</dbReference>
<dbReference type="AlphaFoldDB" id="A0A1G5VPG4"/>
<accession>A0A1G5VPG4</accession>
<feature type="binding site" evidence="16">
    <location>
        <position position="190"/>
    </location>
    <ligand>
        <name>NADP(+)</name>
        <dbReference type="ChEBI" id="CHEBI:58349"/>
    </ligand>
</feature>
<evidence type="ECO:0000313" key="20">
    <source>
        <dbReference type="EMBL" id="SDA47638.1"/>
    </source>
</evidence>
<keyword evidence="10 14" id="KW-0560">Oxidoreductase</keyword>
<dbReference type="FunFam" id="3.40.140.10:FF:000025">
    <property type="entry name" value="Riboflavin biosynthesis protein RibD"/>
    <property type="match status" value="1"/>
</dbReference>
<keyword evidence="21" id="KW-1185">Reference proteome</keyword>
<feature type="binding site" evidence="16">
    <location>
        <position position="164"/>
    </location>
    <ligand>
        <name>NADP(+)</name>
        <dbReference type="ChEBI" id="CHEBI:58349"/>
    </ligand>
</feature>
<comment type="catalytic activity">
    <reaction evidence="12 14">
        <text>5-amino-6-(5-phospho-D-ribitylamino)uracil + NADP(+) = 5-amino-6-(5-phospho-D-ribosylamino)uracil + NADPH + H(+)</text>
        <dbReference type="Rhea" id="RHEA:17845"/>
        <dbReference type="ChEBI" id="CHEBI:15378"/>
        <dbReference type="ChEBI" id="CHEBI:57783"/>
        <dbReference type="ChEBI" id="CHEBI:58349"/>
        <dbReference type="ChEBI" id="CHEBI:58421"/>
        <dbReference type="ChEBI" id="CHEBI:58453"/>
        <dbReference type="EC" id="1.1.1.193"/>
    </reaction>
</comment>
<keyword evidence="8 14" id="KW-0862">Zinc</keyword>
<dbReference type="InterPro" id="IPR011549">
    <property type="entry name" value="RibD_C"/>
</dbReference>
<sequence>MARALQLALRGAGHTRPNPMVGAVLVKDGRIIGEGWHKQYGGPHAEVNAFARATEDPEGATLYVSLEPCSHYGKTPPCADLIIRKKVARVVAALEDPNPLVSGRGFRKLRANGIRVTVGVLAEEARHINDVFLTYVTRKRPFVLYKAAMSLDGKIACHTGESQWISSEKSREEVQRLRGILSGIMVGAGTVIADNPRLTCRMEEYENPARIIVDGKLRVPLESRIFHEPGRNIILTTSEASPEKKKALENLGVELIEADSEEPGKVDLKSAMLALGIKGIDGILLEGGPTLAASALEAGIIDAVRFYIAQKIIGGREAPSPFAGTGAAHMNEVVPLTDAVYGTSGDDLWIQAYIQREKKEPEAGEQKVEEAQTESHEETNGGNS</sequence>
<dbReference type="STRING" id="209880.SAMN02910343_00784"/>
<dbReference type="Proteomes" id="UP000199689">
    <property type="component" value="Unassembled WGS sequence"/>
</dbReference>
<feature type="region of interest" description="Disordered" evidence="18">
    <location>
        <begin position="359"/>
        <end position="384"/>
    </location>
</feature>
<dbReference type="OrthoDB" id="9800865at2"/>
<evidence type="ECO:0000256" key="5">
    <source>
        <dbReference type="ARBA" id="ARBA00007417"/>
    </source>
</evidence>
<evidence type="ECO:0000256" key="12">
    <source>
        <dbReference type="ARBA" id="ARBA00049861"/>
    </source>
</evidence>
<dbReference type="Pfam" id="PF00383">
    <property type="entry name" value="dCMP_cyt_deam_1"/>
    <property type="match status" value="1"/>
</dbReference>
<feature type="binding site" evidence="16">
    <location>
        <position position="194"/>
    </location>
    <ligand>
        <name>NADP(+)</name>
        <dbReference type="ChEBI" id="CHEBI:58349"/>
    </ligand>
</feature>
<dbReference type="UniPathway" id="UPA00275">
    <property type="reaction ID" value="UER00401"/>
</dbReference>
<feature type="binding site" evidence="16">
    <location>
        <position position="286"/>
    </location>
    <ligand>
        <name>substrate</name>
    </ligand>
</feature>
<evidence type="ECO:0000313" key="21">
    <source>
        <dbReference type="Proteomes" id="UP000199689"/>
    </source>
</evidence>
<dbReference type="PANTHER" id="PTHR38011">
    <property type="entry name" value="DIHYDROFOLATE REDUCTASE FAMILY PROTEIN (AFU_ORTHOLOGUE AFUA_8G06820)"/>
    <property type="match status" value="1"/>
</dbReference>
<evidence type="ECO:0000256" key="14">
    <source>
        <dbReference type="PIRNR" id="PIRNR006769"/>
    </source>
</evidence>
<dbReference type="Pfam" id="PF01872">
    <property type="entry name" value="RibD_C"/>
    <property type="match status" value="1"/>
</dbReference>
<feature type="binding site" evidence="16">
    <location>
        <position position="178"/>
    </location>
    <ligand>
        <name>substrate</name>
    </ligand>
</feature>
<keyword evidence="11" id="KW-0511">Multifunctional enzyme</keyword>
<proteinExistence type="inferred from homology"/>
<keyword evidence="14" id="KW-0686">Riboflavin biosynthesis</keyword>
<feature type="binding site" evidence="16">
    <location>
        <position position="148"/>
    </location>
    <ligand>
        <name>NADP(+)</name>
        <dbReference type="ChEBI" id="CHEBI:58349"/>
    </ligand>
</feature>
<dbReference type="NCBIfam" id="TIGR00326">
    <property type="entry name" value="eubact_ribD"/>
    <property type="match status" value="1"/>
</dbReference>
<evidence type="ECO:0000256" key="18">
    <source>
        <dbReference type="SAM" id="MobiDB-lite"/>
    </source>
</evidence>
<keyword evidence="6 14" id="KW-0479">Metal-binding</keyword>
<dbReference type="PROSITE" id="PS51747">
    <property type="entry name" value="CYT_DCMP_DEAMINASES_2"/>
    <property type="match status" value="1"/>
</dbReference>
<dbReference type="EC" id="1.1.1.193" evidence="14"/>
<evidence type="ECO:0000256" key="11">
    <source>
        <dbReference type="ARBA" id="ARBA00023268"/>
    </source>
</evidence>
<organism evidence="20 21">
    <name type="scientific">Allisonella histaminiformans</name>
    <dbReference type="NCBI Taxonomy" id="209880"/>
    <lineage>
        <taxon>Bacteria</taxon>
        <taxon>Bacillati</taxon>
        <taxon>Bacillota</taxon>
        <taxon>Negativicutes</taxon>
        <taxon>Veillonellales</taxon>
        <taxon>Veillonellaceae</taxon>
        <taxon>Allisonella</taxon>
    </lineage>
</organism>
<name>A0A1G5VPG4_9FIRM</name>
<dbReference type="EMBL" id="FMXA01000008">
    <property type="protein sequence ID" value="SDA47638.1"/>
    <property type="molecule type" value="Genomic_DNA"/>
</dbReference>
<feature type="binding site" evidence="17">
    <location>
        <position position="44"/>
    </location>
    <ligand>
        <name>Zn(2+)</name>
        <dbReference type="ChEBI" id="CHEBI:29105"/>
        <note>catalytic</note>
    </ligand>
</feature>
<dbReference type="GO" id="GO:0050661">
    <property type="term" value="F:NADP binding"/>
    <property type="evidence" value="ECO:0007669"/>
    <property type="project" value="InterPro"/>
</dbReference>
<dbReference type="GO" id="GO:0008835">
    <property type="term" value="F:diaminohydroxyphosphoribosylaminopyrimidine deaminase activity"/>
    <property type="evidence" value="ECO:0007669"/>
    <property type="project" value="UniProtKB-EC"/>
</dbReference>
<dbReference type="SUPFAM" id="SSF53597">
    <property type="entry name" value="Dihydrofolate reductase-like"/>
    <property type="match status" value="1"/>
</dbReference>
<dbReference type="InterPro" id="IPR002734">
    <property type="entry name" value="RibDG_C"/>
</dbReference>
<evidence type="ECO:0000256" key="4">
    <source>
        <dbReference type="ARBA" id="ARBA00005259"/>
    </source>
</evidence>
<evidence type="ECO:0000256" key="8">
    <source>
        <dbReference type="ARBA" id="ARBA00022833"/>
    </source>
</evidence>
<dbReference type="CDD" id="cd01284">
    <property type="entry name" value="Riboflavin_deaminase-reductase"/>
    <property type="match status" value="1"/>
</dbReference>
<feature type="binding site" evidence="16">
    <location>
        <position position="201"/>
    </location>
    <ligand>
        <name>substrate</name>
    </ligand>
</feature>
<dbReference type="GO" id="GO:0046872">
    <property type="term" value="F:metal ion binding"/>
    <property type="evidence" value="ECO:0007669"/>
    <property type="project" value="UniProtKB-KW"/>
</dbReference>
<gene>
    <name evidence="20" type="ORF">SAMN02910343_00784</name>
</gene>
<evidence type="ECO:0000256" key="1">
    <source>
        <dbReference type="ARBA" id="ARBA00002151"/>
    </source>
</evidence>
<feature type="active site" description="Proton donor" evidence="15">
    <location>
        <position position="46"/>
    </location>
</feature>
<comment type="pathway">
    <text evidence="2 14">Cofactor biosynthesis; riboflavin biosynthesis; 5-amino-6-(D-ribitylamino)uracil from GTP: step 2/4.</text>
</comment>
<evidence type="ECO:0000256" key="15">
    <source>
        <dbReference type="PIRSR" id="PIRSR006769-1"/>
    </source>
</evidence>
<comment type="similarity">
    <text evidence="4 14">In the N-terminal section; belongs to the cytidine and deoxycytidylate deaminase family.</text>
</comment>
<dbReference type="SUPFAM" id="SSF53927">
    <property type="entry name" value="Cytidine deaminase-like"/>
    <property type="match status" value="1"/>
</dbReference>
<evidence type="ECO:0000256" key="9">
    <source>
        <dbReference type="ARBA" id="ARBA00022857"/>
    </source>
</evidence>
<reference evidence="20 21" key="1">
    <citation type="submission" date="2016-10" db="EMBL/GenBank/DDBJ databases">
        <authorList>
            <person name="de Groot N.N."/>
        </authorList>
    </citation>
    <scope>NUCLEOTIDE SEQUENCE [LARGE SCALE GENOMIC DNA]</scope>
    <source>
        <strain evidence="20 21">DSM 15230</strain>
    </source>
</reference>
<evidence type="ECO:0000256" key="10">
    <source>
        <dbReference type="ARBA" id="ARBA00023002"/>
    </source>
</evidence>
<feature type="binding site" evidence="16">
    <location>
        <position position="198"/>
    </location>
    <ligand>
        <name>substrate</name>
    </ligand>
</feature>
<evidence type="ECO:0000256" key="2">
    <source>
        <dbReference type="ARBA" id="ARBA00004882"/>
    </source>
</evidence>
<dbReference type="Gene3D" id="3.40.430.10">
    <property type="entry name" value="Dihydrofolate Reductase, subunit A"/>
    <property type="match status" value="1"/>
</dbReference>
<protein>
    <recommendedName>
        <fullName evidence="14">Riboflavin biosynthesis protein RibD</fullName>
    </recommendedName>
    <domain>
        <recommendedName>
            <fullName evidence="14">Diaminohydroxyphosphoribosylaminopyrimidine deaminase</fullName>
            <shortName evidence="14">DRAP deaminase</shortName>
            <ecNumber evidence="14">3.5.4.26</ecNumber>
        </recommendedName>
        <alternativeName>
            <fullName evidence="14">Riboflavin-specific deaminase</fullName>
        </alternativeName>
    </domain>
    <domain>
        <recommendedName>
            <fullName evidence="14">5-amino-6-(5-phosphoribosylamino)uracil reductase</fullName>
            <ecNumber evidence="14">1.1.1.193</ecNumber>
        </recommendedName>
        <alternativeName>
            <fullName evidence="14">HTP reductase</fullName>
        </alternativeName>
    </domain>
</protein>
<keyword evidence="9 14" id="KW-0521">NADP</keyword>
<dbReference type="InterPro" id="IPR016193">
    <property type="entry name" value="Cytidine_deaminase-like"/>
</dbReference>
<dbReference type="InterPro" id="IPR050765">
    <property type="entry name" value="Riboflavin_Biosynth_HTPR"/>
</dbReference>
<comment type="catalytic activity">
    <reaction evidence="13 14">
        <text>2,5-diamino-6-hydroxy-4-(5-phosphoribosylamino)-pyrimidine + H2O + H(+) = 5-amino-6-(5-phospho-D-ribosylamino)uracil + NH4(+)</text>
        <dbReference type="Rhea" id="RHEA:21868"/>
        <dbReference type="ChEBI" id="CHEBI:15377"/>
        <dbReference type="ChEBI" id="CHEBI:15378"/>
        <dbReference type="ChEBI" id="CHEBI:28938"/>
        <dbReference type="ChEBI" id="CHEBI:58453"/>
        <dbReference type="ChEBI" id="CHEBI:58614"/>
        <dbReference type="EC" id="3.5.4.26"/>
    </reaction>
</comment>
<evidence type="ECO:0000259" key="19">
    <source>
        <dbReference type="PROSITE" id="PS51747"/>
    </source>
</evidence>
<evidence type="ECO:0000256" key="7">
    <source>
        <dbReference type="ARBA" id="ARBA00022801"/>
    </source>
</evidence>
<dbReference type="InterPro" id="IPR002125">
    <property type="entry name" value="CMP_dCMP_dom"/>
</dbReference>